<comment type="similarity">
    <text evidence="2 8">Belongs to the short-chain dehydrogenases/reductases (SDR) family.</text>
</comment>
<dbReference type="RefSeq" id="WP_256944190.1">
    <property type="nucleotide sequence ID" value="NZ_JANHNZ010000001.1"/>
</dbReference>
<comment type="catalytic activity">
    <reaction evidence="7 8">
        <text>a (3R)-hydroxyacyl-[ACP] + NADP(+) = a 3-oxoacyl-[ACP] + NADPH + H(+)</text>
        <dbReference type="Rhea" id="RHEA:17397"/>
        <dbReference type="Rhea" id="RHEA-COMP:9916"/>
        <dbReference type="Rhea" id="RHEA-COMP:9945"/>
        <dbReference type="ChEBI" id="CHEBI:15378"/>
        <dbReference type="ChEBI" id="CHEBI:57783"/>
        <dbReference type="ChEBI" id="CHEBI:58349"/>
        <dbReference type="ChEBI" id="CHEBI:78776"/>
        <dbReference type="ChEBI" id="CHEBI:78827"/>
        <dbReference type="EC" id="1.1.1.100"/>
    </reaction>
</comment>
<evidence type="ECO:0000256" key="1">
    <source>
        <dbReference type="ARBA" id="ARBA00005194"/>
    </source>
</evidence>
<sequence>MTFKDKTVMITGSRRGIGLGLALAFAKEGANVVLNATSDIDQSVLDKFSDYSGQVMTFIGDISNFSLAEEMVKEVKERFGQIDILINNAGITRDGLLMRMSEKDFDDVINVNLKGCFNMTRFVVPVMLKQRFGTIINMTSIVGITGNPGQSNYAASKAGLIGFTKSVAKEVAPRGVTVNAVAPGFIETDMTDALPEKVKEEWLKMIPLKKLGQVQDIAQTCLFLASSSYITGQVIEVNGGLHT</sequence>
<feature type="domain" description="Ketoreductase" evidence="9">
    <location>
        <begin position="6"/>
        <end position="184"/>
    </location>
</feature>
<evidence type="ECO:0000313" key="10">
    <source>
        <dbReference type="EMBL" id="MCQ9209077.1"/>
    </source>
</evidence>
<reference evidence="10" key="1">
    <citation type="submission" date="2022-07" db="EMBL/GenBank/DDBJ databases">
        <authorList>
            <person name="Jung M.-Y."/>
            <person name="Lee M."/>
        </authorList>
    </citation>
    <scope>NUCLEOTIDE SEQUENCE</scope>
    <source>
        <strain evidence="10">S8</strain>
    </source>
</reference>
<dbReference type="InterPro" id="IPR036291">
    <property type="entry name" value="NAD(P)-bd_dom_sf"/>
</dbReference>
<comment type="pathway">
    <text evidence="1 8">Lipid metabolism; fatty acid biosynthesis.</text>
</comment>
<reference evidence="10" key="2">
    <citation type="journal article" date="2023" name="Curr. Microbiol.">
        <title>Granulicatella seriolae sp. nov., a Novel Facultative Anaerobe Isolated from Yellowtail Marine Fish.</title>
        <authorList>
            <person name="Lee M."/>
            <person name="Choi Y.J."/>
            <person name="Farooq A."/>
            <person name="Jeong J.B."/>
            <person name="Jung M.Y."/>
        </authorList>
    </citation>
    <scope>NUCLEOTIDE SEQUENCE</scope>
    <source>
        <strain evidence="10">S8</strain>
    </source>
</reference>
<dbReference type="InterPro" id="IPR002347">
    <property type="entry name" value="SDR_fam"/>
</dbReference>
<dbReference type="InterPro" id="IPR050259">
    <property type="entry name" value="SDR"/>
</dbReference>
<dbReference type="PRINTS" id="PR00081">
    <property type="entry name" value="GDHRDH"/>
</dbReference>
<dbReference type="CDD" id="cd05333">
    <property type="entry name" value="BKR_SDR_c"/>
    <property type="match status" value="1"/>
</dbReference>
<dbReference type="InterPro" id="IPR020904">
    <property type="entry name" value="Sc_DH/Rdtase_CS"/>
</dbReference>
<dbReference type="EC" id="1.1.1.100" evidence="3 8"/>
<evidence type="ECO:0000256" key="6">
    <source>
        <dbReference type="ARBA" id="ARBA00023160"/>
    </source>
</evidence>
<evidence type="ECO:0000256" key="5">
    <source>
        <dbReference type="ARBA" id="ARBA00023002"/>
    </source>
</evidence>
<dbReference type="PRINTS" id="PR00080">
    <property type="entry name" value="SDRFAMILY"/>
</dbReference>
<dbReference type="Proteomes" id="UP001059480">
    <property type="component" value="Unassembled WGS sequence"/>
</dbReference>
<proteinExistence type="inferred from homology"/>
<reference evidence="10" key="3">
    <citation type="journal article" date="2023" name="Microbiol. Resour. Announc.">
        <title>Draft Genome Sequence of Granulicatella sp. Strain S8, Isolated from a Marine Fish, Seriola quinqueradiata.</title>
        <authorList>
            <person name="Lee M."/>
            <person name="Farooq A."/>
            <person name="Jeong J.B."/>
            <person name="Jung M.Y."/>
        </authorList>
    </citation>
    <scope>NUCLEOTIDE SEQUENCE</scope>
    <source>
        <strain evidence="10">S8</strain>
    </source>
</reference>
<keyword evidence="8" id="KW-0444">Lipid biosynthesis</keyword>
<dbReference type="NCBIfam" id="NF005559">
    <property type="entry name" value="PRK07231.1"/>
    <property type="match status" value="1"/>
</dbReference>
<evidence type="ECO:0000313" key="11">
    <source>
        <dbReference type="Proteomes" id="UP001059480"/>
    </source>
</evidence>
<dbReference type="GO" id="GO:0004316">
    <property type="term" value="F:3-oxoacyl-[acyl-carrier-protein] reductase (NADPH) activity"/>
    <property type="evidence" value="ECO:0007669"/>
    <property type="project" value="UniProtKB-EC"/>
</dbReference>
<dbReference type="EMBL" id="JANHNZ010000001">
    <property type="protein sequence ID" value="MCQ9209077.1"/>
    <property type="molecule type" value="Genomic_DNA"/>
</dbReference>
<protein>
    <recommendedName>
        <fullName evidence="3 8">3-oxoacyl-[acyl-carrier-protein] reductase</fullName>
        <ecNumber evidence="3 8">1.1.1.100</ecNumber>
    </recommendedName>
</protein>
<comment type="function">
    <text evidence="8">Catalyzes the NADPH-dependent reduction of beta-ketoacyl-ACP substrates to beta-hydroxyacyl-ACP products, the first reductive step in the elongation cycle of fatty acid biosynthesis.</text>
</comment>
<dbReference type="Pfam" id="PF13561">
    <property type="entry name" value="adh_short_C2"/>
    <property type="match status" value="1"/>
</dbReference>
<name>A0ABT1WKH0_9LACT</name>
<dbReference type="PANTHER" id="PTHR42879:SF2">
    <property type="entry name" value="3-OXOACYL-[ACYL-CARRIER-PROTEIN] REDUCTASE FABG"/>
    <property type="match status" value="1"/>
</dbReference>
<keyword evidence="8" id="KW-0443">Lipid metabolism</keyword>
<evidence type="ECO:0000256" key="7">
    <source>
        <dbReference type="ARBA" id="ARBA00048508"/>
    </source>
</evidence>
<comment type="caution">
    <text evidence="10">The sequence shown here is derived from an EMBL/GenBank/DDBJ whole genome shotgun (WGS) entry which is preliminary data.</text>
</comment>
<evidence type="ECO:0000256" key="8">
    <source>
        <dbReference type="RuleBase" id="RU366074"/>
    </source>
</evidence>
<evidence type="ECO:0000256" key="2">
    <source>
        <dbReference type="ARBA" id="ARBA00006484"/>
    </source>
</evidence>
<keyword evidence="6 8" id="KW-0275">Fatty acid biosynthesis</keyword>
<keyword evidence="5 8" id="KW-0560">Oxidoreductase</keyword>
<dbReference type="PANTHER" id="PTHR42879">
    <property type="entry name" value="3-OXOACYL-(ACYL-CARRIER-PROTEIN) REDUCTASE"/>
    <property type="match status" value="1"/>
</dbReference>
<keyword evidence="8" id="KW-0521">NADP</keyword>
<keyword evidence="11" id="KW-1185">Reference proteome</keyword>
<dbReference type="NCBIfam" id="TIGR01830">
    <property type="entry name" value="3oxo_ACP_reduc"/>
    <property type="match status" value="1"/>
</dbReference>
<dbReference type="SMART" id="SM00822">
    <property type="entry name" value="PKS_KR"/>
    <property type="match status" value="1"/>
</dbReference>
<dbReference type="PROSITE" id="PS00061">
    <property type="entry name" value="ADH_SHORT"/>
    <property type="match status" value="1"/>
</dbReference>
<keyword evidence="4 8" id="KW-0276">Fatty acid metabolism</keyword>
<organism evidence="10 11">
    <name type="scientific">Granulicatella seriolae</name>
    <dbReference type="NCBI Taxonomy" id="2967226"/>
    <lineage>
        <taxon>Bacteria</taxon>
        <taxon>Bacillati</taxon>
        <taxon>Bacillota</taxon>
        <taxon>Bacilli</taxon>
        <taxon>Lactobacillales</taxon>
        <taxon>Carnobacteriaceae</taxon>
        <taxon>Granulicatella</taxon>
    </lineage>
</organism>
<comment type="subunit">
    <text evidence="8">Homotetramer.</text>
</comment>
<dbReference type="SUPFAM" id="SSF51735">
    <property type="entry name" value="NAD(P)-binding Rossmann-fold domains"/>
    <property type="match status" value="1"/>
</dbReference>
<dbReference type="Gene3D" id="3.40.50.720">
    <property type="entry name" value="NAD(P)-binding Rossmann-like Domain"/>
    <property type="match status" value="1"/>
</dbReference>
<dbReference type="NCBIfam" id="NF009466">
    <property type="entry name" value="PRK12826.1-2"/>
    <property type="match status" value="1"/>
</dbReference>
<evidence type="ECO:0000256" key="3">
    <source>
        <dbReference type="ARBA" id="ARBA00012948"/>
    </source>
</evidence>
<evidence type="ECO:0000256" key="4">
    <source>
        <dbReference type="ARBA" id="ARBA00022832"/>
    </source>
</evidence>
<accession>A0ABT1WKH0</accession>
<gene>
    <name evidence="10" type="primary">fabG</name>
    <name evidence="10" type="ORF">NPA36_00655</name>
</gene>
<evidence type="ECO:0000259" key="9">
    <source>
        <dbReference type="SMART" id="SM00822"/>
    </source>
</evidence>
<dbReference type="InterPro" id="IPR011284">
    <property type="entry name" value="3oxo_ACP_reduc"/>
</dbReference>
<dbReference type="InterPro" id="IPR057326">
    <property type="entry name" value="KR_dom"/>
</dbReference>